<dbReference type="CDD" id="cd18687">
    <property type="entry name" value="PIN_VapC-like"/>
    <property type="match status" value="1"/>
</dbReference>
<evidence type="ECO:0000313" key="1">
    <source>
        <dbReference type="EMBL" id="VFK23903.1"/>
    </source>
</evidence>
<reference evidence="1" key="1">
    <citation type="submission" date="2019-02" db="EMBL/GenBank/DDBJ databases">
        <authorList>
            <person name="Gruber-Vodicka R. H."/>
            <person name="Seah K. B. B."/>
        </authorList>
    </citation>
    <scope>NUCLEOTIDE SEQUENCE</scope>
    <source>
        <strain evidence="1">BECK_S313</strain>
    </source>
</reference>
<protein>
    <submittedName>
        <fullName evidence="1">PIN domain</fullName>
    </submittedName>
</protein>
<dbReference type="SUPFAM" id="SSF88723">
    <property type="entry name" value="PIN domain-like"/>
    <property type="match status" value="1"/>
</dbReference>
<dbReference type="AlphaFoldDB" id="A0A450X3R4"/>
<proteinExistence type="predicted"/>
<gene>
    <name evidence="1" type="ORF">BECKLPF1236B_GA0070989_13846</name>
</gene>
<accession>A0A450X3R4</accession>
<dbReference type="EMBL" id="CAADFK010000384">
    <property type="protein sequence ID" value="VFK23903.1"/>
    <property type="molecule type" value="Genomic_DNA"/>
</dbReference>
<sequence>MTAARQAITLEWWEEHGIQYEIYLSELVLEEIGSGDSGAAQKRLRIVENIPILETTENALELSRILIAEKAIPETSMEDALHIGIAAVQGMDFLLTWNFTMKQQPGFVGRVRRGAAVTRRF</sequence>
<dbReference type="InterPro" id="IPR029060">
    <property type="entry name" value="PIN-like_dom_sf"/>
</dbReference>
<organism evidence="1">
    <name type="scientific">Candidatus Kentrum sp. LPFa</name>
    <dbReference type="NCBI Taxonomy" id="2126335"/>
    <lineage>
        <taxon>Bacteria</taxon>
        <taxon>Pseudomonadati</taxon>
        <taxon>Pseudomonadota</taxon>
        <taxon>Gammaproteobacteria</taxon>
        <taxon>Candidatus Kentrum</taxon>
    </lineage>
</organism>
<name>A0A450X3R4_9GAMM</name>